<evidence type="ECO:0000256" key="4">
    <source>
        <dbReference type="SAM" id="SignalP"/>
    </source>
</evidence>
<dbReference type="InterPro" id="IPR006330">
    <property type="entry name" value="Ado/ade_deaminase"/>
</dbReference>
<dbReference type="GO" id="GO:0004000">
    <property type="term" value="F:adenosine deaminase activity"/>
    <property type="evidence" value="ECO:0007669"/>
    <property type="project" value="TreeGrafter"/>
</dbReference>
<feature type="signal peptide" evidence="4">
    <location>
        <begin position="1"/>
        <end position="16"/>
    </location>
</feature>
<keyword evidence="4" id="KW-0732">Signal</keyword>
<dbReference type="Gene3D" id="3.20.20.140">
    <property type="entry name" value="Metal-dependent hydrolases"/>
    <property type="match status" value="1"/>
</dbReference>
<evidence type="ECO:0000313" key="7">
    <source>
        <dbReference type="Proteomes" id="UP000095228"/>
    </source>
</evidence>
<accession>A0A1D8ATT2</accession>
<dbReference type="EC" id="3.5.4.-" evidence="6"/>
<dbReference type="PANTHER" id="PTHR11409:SF39">
    <property type="entry name" value="ADENOSINE DEAMINASE 2"/>
    <property type="match status" value="1"/>
</dbReference>
<dbReference type="RefSeq" id="WP_069961559.1">
    <property type="nucleotide sequence ID" value="NZ_CP016094.1"/>
</dbReference>
<proteinExistence type="predicted"/>
<dbReference type="EMBL" id="CP016094">
    <property type="protein sequence ID" value="AOS44301.1"/>
    <property type="molecule type" value="Genomic_DNA"/>
</dbReference>
<feature type="chain" id="PRO_5009105151" evidence="4">
    <location>
        <begin position="17"/>
        <end position="465"/>
    </location>
</feature>
<dbReference type="PANTHER" id="PTHR11409">
    <property type="entry name" value="ADENOSINE DEAMINASE"/>
    <property type="match status" value="1"/>
</dbReference>
<feature type="domain" description="Adenosine deaminase" evidence="5">
    <location>
        <begin position="163"/>
        <end position="424"/>
    </location>
</feature>
<reference evidence="6 7" key="1">
    <citation type="submission" date="2016-06" db="EMBL/GenBank/DDBJ databases">
        <title>Three novel species with peptidoglycan cell walls form the new genus Lacunisphaera gen. nov. in the family Opitutaceae of the verrucomicrobial subdivision 4.</title>
        <authorList>
            <person name="Rast P."/>
            <person name="Gloeckner I."/>
            <person name="Jogler M."/>
            <person name="Boedeker C."/>
            <person name="Jeske O."/>
            <person name="Wiegand S."/>
            <person name="Reinhardt R."/>
            <person name="Schumann P."/>
            <person name="Rohde M."/>
            <person name="Spring S."/>
            <person name="Gloeckner F.O."/>
            <person name="Jogler C."/>
        </authorList>
    </citation>
    <scope>NUCLEOTIDE SEQUENCE [LARGE SCALE GENOMIC DNA]</scope>
    <source>
        <strain evidence="6 7">IG16b</strain>
    </source>
</reference>
<dbReference type="KEGG" id="obg:Verru16b_01362"/>
<evidence type="ECO:0000313" key="6">
    <source>
        <dbReference type="EMBL" id="AOS44301.1"/>
    </source>
</evidence>
<keyword evidence="7" id="KW-1185">Reference proteome</keyword>
<dbReference type="GO" id="GO:0006154">
    <property type="term" value="P:adenosine catabolic process"/>
    <property type="evidence" value="ECO:0007669"/>
    <property type="project" value="TreeGrafter"/>
</dbReference>
<dbReference type="Pfam" id="PF00962">
    <property type="entry name" value="A_deaminase"/>
    <property type="match status" value="1"/>
</dbReference>
<sequence length="465" mass="52277">MRIPCLLLCLVASASAASFSPRFEEIKRTATPAQLYTFLYALPKGGDLHNHLGGSALPEWWYAIATDPARNGGDTFYTRTRFHAVPGTGVTLILYHTLRQHGYDALSPELQADYTRLDRLTPEQKQGWLDSLRLDRTGEGRDEFFTWIWPRMGQLHQNLTVVGEILVEVIKAYGAEGMRYLETQQGAMGFADNAGKPIPPADAAAYFRTRLAQPDAIATGVTVRFQSTVLRFLPNAEFQLENLYQFVDANRDLWVGINMAGIEENNKGHPARFLAKYRELRSRYPTLALSIHGGEMDGPDSHVRDTLLLGASRIGHGLNLIQDPDTLLLLQQTRRVLVEINLISNRLLEYIPDPAKHPFPEYLRTGIPVCLNTDDRGMWDSNLTDEYFTAVKHYNLSWDELVQLGRNSLVFSFAQPEVKAKLLADYEAAVAAFEAKFLPADSLTRPADVKPVTYGYAQRTWGLSF</sequence>
<comment type="cofactor">
    <cofactor evidence="1">
        <name>Zn(2+)</name>
        <dbReference type="ChEBI" id="CHEBI:29105"/>
    </cofactor>
</comment>
<dbReference type="Proteomes" id="UP000095228">
    <property type="component" value="Chromosome"/>
</dbReference>
<evidence type="ECO:0000256" key="2">
    <source>
        <dbReference type="ARBA" id="ARBA00022723"/>
    </source>
</evidence>
<evidence type="ECO:0000259" key="5">
    <source>
        <dbReference type="Pfam" id="PF00962"/>
    </source>
</evidence>
<dbReference type="InterPro" id="IPR001365">
    <property type="entry name" value="A_deaminase_dom"/>
</dbReference>
<name>A0A1D8ATT2_9BACT</name>
<dbReference type="AlphaFoldDB" id="A0A1D8ATT2"/>
<gene>
    <name evidence="6" type="ORF">Verru16b_01362</name>
</gene>
<protein>
    <submittedName>
        <fullName evidence="6">Aminodeoxyfutalosine deaminase</fullName>
        <ecNumber evidence="6">3.5.4.-</ecNumber>
    </submittedName>
</protein>
<dbReference type="PATRIC" id="fig|1838286.3.peg.1372"/>
<evidence type="ECO:0000256" key="3">
    <source>
        <dbReference type="ARBA" id="ARBA00022801"/>
    </source>
</evidence>
<dbReference type="SUPFAM" id="SSF51556">
    <property type="entry name" value="Metallo-dependent hydrolases"/>
    <property type="match status" value="1"/>
</dbReference>
<keyword evidence="2" id="KW-0479">Metal-binding</keyword>
<keyword evidence="3 6" id="KW-0378">Hydrolase</keyword>
<dbReference type="InterPro" id="IPR032466">
    <property type="entry name" value="Metal_Hydrolase"/>
</dbReference>
<dbReference type="GO" id="GO:0046103">
    <property type="term" value="P:inosine biosynthetic process"/>
    <property type="evidence" value="ECO:0007669"/>
    <property type="project" value="TreeGrafter"/>
</dbReference>
<dbReference type="GO" id="GO:0046872">
    <property type="term" value="F:metal ion binding"/>
    <property type="evidence" value="ECO:0007669"/>
    <property type="project" value="UniProtKB-KW"/>
</dbReference>
<organism evidence="6 7">
    <name type="scientific">Lacunisphaera limnophila</name>
    <dbReference type="NCBI Taxonomy" id="1838286"/>
    <lineage>
        <taxon>Bacteria</taxon>
        <taxon>Pseudomonadati</taxon>
        <taxon>Verrucomicrobiota</taxon>
        <taxon>Opitutia</taxon>
        <taxon>Opitutales</taxon>
        <taxon>Opitutaceae</taxon>
        <taxon>Lacunisphaera</taxon>
    </lineage>
</organism>
<dbReference type="OrthoDB" id="105475at2"/>
<evidence type="ECO:0000256" key="1">
    <source>
        <dbReference type="ARBA" id="ARBA00001947"/>
    </source>
</evidence>
<dbReference type="STRING" id="1838286.Verru16b_01362"/>